<feature type="non-terminal residue" evidence="1">
    <location>
        <position position="47"/>
    </location>
</feature>
<reference evidence="1 2" key="1">
    <citation type="submission" date="2021-06" db="EMBL/GenBank/DDBJ databases">
        <authorList>
            <person name="Kallberg Y."/>
            <person name="Tangrot J."/>
            <person name="Rosling A."/>
        </authorList>
    </citation>
    <scope>NUCLEOTIDE SEQUENCE [LARGE SCALE GENOMIC DNA]</scope>
    <source>
        <strain evidence="1 2">120-4 pot B 10/14</strain>
    </source>
</reference>
<evidence type="ECO:0000313" key="1">
    <source>
        <dbReference type="EMBL" id="CAG8855944.1"/>
    </source>
</evidence>
<comment type="caution">
    <text evidence="1">The sequence shown here is derived from an EMBL/GenBank/DDBJ whole genome shotgun (WGS) entry which is preliminary data.</text>
</comment>
<dbReference type="EMBL" id="CAJVQB010154801">
    <property type="protein sequence ID" value="CAG8855944.1"/>
    <property type="molecule type" value="Genomic_DNA"/>
</dbReference>
<dbReference type="Proteomes" id="UP000789901">
    <property type="component" value="Unassembled WGS sequence"/>
</dbReference>
<protein>
    <submittedName>
        <fullName evidence="1">27820_t:CDS:1</fullName>
    </submittedName>
</protein>
<accession>A0ABN7XPT3</accession>
<gene>
    <name evidence="1" type="ORF">GMARGA_LOCUS44765</name>
</gene>
<name>A0ABN7XPT3_GIGMA</name>
<proteinExistence type="predicted"/>
<organism evidence="1 2">
    <name type="scientific">Gigaspora margarita</name>
    <dbReference type="NCBI Taxonomy" id="4874"/>
    <lineage>
        <taxon>Eukaryota</taxon>
        <taxon>Fungi</taxon>
        <taxon>Fungi incertae sedis</taxon>
        <taxon>Mucoromycota</taxon>
        <taxon>Glomeromycotina</taxon>
        <taxon>Glomeromycetes</taxon>
        <taxon>Diversisporales</taxon>
        <taxon>Gigasporaceae</taxon>
        <taxon>Gigaspora</taxon>
    </lineage>
</organism>
<sequence length="47" mass="5373">CFVSNKAKLCRSHLRNCSNFKEQYAADEVLEIIARSVPEDSKKNNSE</sequence>
<evidence type="ECO:0000313" key="2">
    <source>
        <dbReference type="Proteomes" id="UP000789901"/>
    </source>
</evidence>
<feature type="non-terminal residue" evidence="1">
    <location>
        <position position="1"/>
    </location>
</feature>
<keyword evidence="2" id="KW-1185">Reference proteome</keyword>